<keyword evidence="1" id="KW-0812">Transmembrane</keyword>
<evidence type="ECO:0000256" key="2">
    <source>
        <dbReference type="SAM" id="SignalP"/>
    </source>
</evidence>
<dbReference type="Proteomes" id="UP000604046">
    <property type="component" value="Unassembled WGS sequence"/>
</dbReference>
<comment type="caution">
    <text evidence="3">The sequence shown here is derived from an EMBL/GenBank/DDBJ whole genome shotgun (WGS) entry which is preliminary data.</text>
</comment>
<protein>
    <submittedName>
        <fullName evidence="3">Uncharacterized protein</fullName>
    </submittedName>
</protein>
<name>A0A812RJ12_9DINO</name>
<evidence type="ECO:0000313" key="3">
    <source>
        <dbReference type="EMBL" id="CAE7444384.1"/>
    </source>
</evidence>
<keyword evidence="2" id="KW-0732">Signal</keyword>
<feature type="chain" id="PRO_5032450626" evidence="2">
    <location>
        <begin position="20"/>
        <end position="431"/>
    </location>
</feature>
<keyword evidence="1" id="KW-1133">Transmembrane helix</keyword>
<evidence type="ECO:0000313" key="4">
    <source>
        <dbReference type="Proteomes" id="UP000604046"/>
    </source>
</evidence>
<accession>A0A812RJ12</accession>
<evidence type="ECO:0000256" key="1">
    <source>
        <dbReference type="SAM" id="Phobius"/>
    </source>
</evidence>
<reference evidence="3" key="1">
    <citation type="submission" date="2021-02" db="EMBL/GenBank/DDBJ databases">
        <authorList>
            <person name="Dougan E. K."/>
            <person name="Rhodes N."/>
            <person name="Thang M."/>
            <person name="Chan C."/>
        </authorList>
    </citation>
    <scope>NUCLEOTIDE SEQUENCE</scope>
</reference>
<keyword evidence="1" id="KW-0472">Membrane</keyword>
<proteinExistence type="predicted"/>
<organism evidence="3 4">
    <name type="scientific">Symbiodinium natans</name>
    <dbReference type="NCBI Taxonomy" id="878477"/>
    <lineage>
        <taxon>Eukaryota</taxon>
        <taxon>Sar</taxon>
        <taxon>Alveolata</taxon>
        <taxon>Dinophyceae</taxon>
        <taxon>Suessiales</taxon>
        <taxon>Symbiodiniaceae</taxon>
        <taxon>Symbiodinium</taxon>
    </lineage>
</organism>
<dbReference type="EMBL" id="CAJNDS010002349">
    <property type="protein sequence ID" value="CAE7444384.1"/>
    <property type="molecule type" value="Genomic_DNA"/>
</dbReference>
<feature type="transmembrane region" description="Helical" evidence="1">
    <location>
        <begin position="390"/>
        <end position="410"/>
    </location>
</feature>
<sequence length="431" mass="48178">MRASAVLLAFSCSIAVAASDEGAEYAKAGVKMLTETCKDLKDGSSAASTAQAIAATTVSTAGEVVMATGGPVGWVVGGLMCLFGGLMEPSEPSETDILKKQIADLKVTISEKLDNINRKLDYIGMSISALQHSIKQVFAETQQIERDVQRVRLDEEGGLVWLQNIPYQYMTFLNLLHAAQADPDNLDDLSQWISKYREPYEETYFRWDNIYRILVHYDWPLHGALVLQDIIVARIQFATMQSLALFMEHGRFTALGLTHARLMDDDLRAYMIIARDKKLPIQLQPETLVIKMSQCHAAKMGQKVRDQFWPEGLKSYLHRCCCDMECDQHPLIGHCPCRQSEDASFVIGPMGAMLFCHEAFQYKRMFTSSALALEASDDQGFVQKITGVEFASFASFLVTIILLVCAAVAFRKLQNRQNEHGYSRLPEEVHG</sequence>
<gene>
    <name evidence="3" type="ORF">SNAT2548_LOCUS24180</name>
</gene>
<feature type="signal peptide" evidence="2">
    <location>
        <begin position="1"/>
        <end position="19"/>
    </location>
</feature>
<dbReference type="AlphaFoldDB" id="A0A812RJ12"/>
<keyword evidence="4" id="KW-1185">Reference proteome</keyword>